<feature type="domain" description="Dynamin stalk" evidence="3">
    <location>
        <begin position="260"/>
        <end position="401"/>
    </location>
</feature>
<protein>
    <recommendedName>
        <fullName evidence="3">Dynamin stalk domain-containing protein</fullName>
    </recommendedName>
</protein>
<evidence type="ECO:0000313" key="5">
    <source>
        <dbReference type="Proteomes" id="UP000824219"/>
    </source>
</evidence>
<dbReference type="PROSITE" id="PS51642">
    <property type="entry name" value="HEMOPEXIN_2"/>
    <property type="match status" value="1"/>
</dbReference>
<feature type="signal peptide" evidence="2">
    <location>
        <begin position="1"/>
        <end position="19"/>
    </location>
</feature>
<keyword evidence="2" id="KW-0732">Signal</keyword>
<feature type="repeat" description="Hemopexin" evidence="1">
    <location>
        <begin position="88"/>
        <end position="139"/>
    </location>
</feature>
<dbReference type="OrthoDB" id="8953614at2759"/>
<accession>A0A9D3SP67</accession>
<dbReference type="SUPFAM" id="SSF50923">
    <property type="entry name" value="Hemopexin-like domain"/>
    <property type="match status" value="1"/>
</dbReference>
<dbReference type="EMBL" id="JAHKSW010000006">
    <property type="protein sequence ID" value="KAG7331372.1"/>
    <property type="molecule type" value="Genomic_DNA"/>
</dbReference>
<dbReference type="Gene3D" id="1.20.120.1240">
    <property type="entry name" value="Dynamin, middle domain"/>
    <property type="match status" value="1"/>
</dbReference>
<dbReference type="InterPro" id="IPR018487">
    <property type="entry name" value="Hemopexin-like_repeat"/>
</dbReference>
<dbReference type="Gene3D" id="2.110.10.10">
    <property type="entry name" value="Hemopexin-like domain"/>
    <property type="match status" value="1"/>
</dbReference>
<keyword evidence="5" id="KW-1185">Reference proteome</keyword>
<dbReference type="InterPro" id="IPR036375">
    <property type="entry name" value="Hemopexin-like_dom_sf"/>
</dbReference>
<dbReference type="AlphaFoldDB" id="A0A9D3SP67"/>
<dbReference type="InterPro" id="IPR000375">
    <property type="entry name" value="Dynamin_stalk"/>
</dbReference>
<evidence type="ECO:0000256" key="2">
    <source>
        <dbReference type="SAM" id="SignalP"/>
    </source>
</evidence>
<organism evidence="4 5">
    <name type="scientific">Hemibagrus wyckioides</name>
    <dbReference type="NCBI Taxonomy" id="337641"/>
    <lineage>
        <taxon>Eukaryota</taxon>
        <taxon>Metazoa</taxon>
        <taxon>Chordata</taxon>
        <taxon>Craniata</taxon>
        <taxon>Vertebrata</taxon>
        <taxon>Euteleostomi</taxon>
        <taxon>Actinopterygii</taxon>
        <taxon>Neopterygii</taxon>
        <taxon>Teleostei</taxon>
        <taxon>Ostariophysi</taxon>
        <taxon>Siluriformes</taxon>
        <taxon>Bagridae</taxon>
        <taxon>Hemibagrus</taxon>
    </lineage>
</organism>
<evidence type="ECO:0000313" key="4">
    <source>
        <dbReference type="EMBL" id="KAG7331372.1"/>
    </source>
</evidence>
<proteinExistence type="predicted"/>
<dbReference type="Proteomes" id="UP000824219">
    <property type="component" value="Linkage Group LG06"/>
</dbReference>
<dbReference type="Pfam" id="PF00045">
    <property type="entry name" value="Hemopexin"/>
    <property type="match status" value="1"/>
</dbReference>
<name>A0A9D3SP67_9TELE</name>
<evidence type="ECO:0000256" key="1">
    <source>
        <dbReference type="PROSITE-ProRule" id="PRU01011"/>
    </source>
</evidence>
<evidence type="ECO:0000259" key="3">
    <source>
        <dbReference type="Pfam" id="PF01031"/>
    </source>
</evidence>
<sequence>MKLLIQTFTICLAVSLCLAAPSHHHDQVEGDKTEAEHIEREQCSHVHLDAITEDDDHDLFAFRGHHYLSKIDDKYHAGTIESAFKGLHDDIDAAFSHEEHIHIVKDDKVYVYNISHKQGEPHTLRSGYPRSVKDALGLEGHIDAAFICPNVHVVHVIQGNKIYDVDISHEPPTHTEAKTIPYKHVDTAMCNANGVSVVVDDDFYHYQSPAIFVTARILPEKQDVAKELLGCDHHVPLLEEGKATVPLLAERLTRELVEHINKINNFNQVLSDVMRAEEDTQNSEPKVFTKMRKEFAKWKQQLDSKAVRLEENLQDEVEEYTHNCRGKELPGFVNYRTFENIVKKHIQEMEEPATELLKDISDIVHSCVNNMVSSHFEACPNLLRAAKEPIEDLLEQEHGKALENL</sequence>
<gene>
    <name evidence="4" type="ORF">KOW79_005341</name>
</gene>
<dbReference type="Pfam" id="PF01031">
    <property type="entry name" value="Dynamin_M"/>
    <property type="match status" value="1"/>
</dbReference>
<comment type="caution">
    <text evidence="4">The sequence shown here is derived from an EMBL/GenBank/DDBJ whole genome shotgun (WGS) entry which is preliminary data.</text>
</comment>
<feature type="chain" id="PRO_5038801406" description="Dynamin stalk domain-containing protein" evidence="2">
    <location>
        <begin position="20"/>
        <end position="405"/>
    </location>
</feature>
<dbReference type="SMART" id="SM00120">
    <property type="entry name" value="HX"/>
    <property type="match status" value="2"/>
</dbReference>
<reference evidence="4 5" key="1">
    <citation type="submission" date="2021-06" db="EMBL/GenBank/DDBJ databases">
        <title>Chromosome-level genome assembly of the red-tail catfish (Hemibagrus wyckioides).</title>
        <authorList>
            <person name="Shao F."/>
        </authorList>
    </citation>
    <scope>NUCLEOTIDE SEQUENCE [LARGE SCALE GENOMIC DNA]</scope>
    <source>
        <strain evidence="4">EC202008001</strain>
        <tissue evidence="4">Blood</tissue>
    </source>
</reference>